<reference evidence="1" key="1">
    <citation type="submission" date="2013-10" db="EMBL/GenBank/DDBJ databases">
        <title>Antibiotic resistance diversity of beta-lactamase producers in the General Hospital Vienna.</title>
        <authorList>
            <person name="Barisic I."/>
            <person name="Mitteregger D."/>
            <person name="Hirschl A.M."/>
            <person name="Noehammer C."/>
            <person name="Wiesinger-Mayr H."/>
        </authorList>
    </citation>
    <scope>NUCLEOTIDE SEQUENCE [LARGE SCALE GENOMIC DNA]</scope>
    <source>
        <strain evidence="1">IS43</strain>
    </source>
</reference>
<keyword evidence="2" id="KW-1185">Reference proteome</keyword>
<proteinExistence type="predicted"/>
<protein>
    <submittedName>
        <fullName evidence="1">Uncharacterized protein</fullName>
    </submittedName>
</protein>
<name>W1DHG0_KLEPN</name>
<comment type="caution">
    <text evidence="1">The sequence shown here is derived from an EMBL/GenBank/DDBJ whole genome shotgun (WGS) entry which is preliminary data.</text>
</comment>
<sequence length="45" mass="4719">MGIGGACDSENHLFLVNCLLCCFTRLNAGDSRGDGRFARVVIGCG</sequence>
<evidence type="ECO:0000313" key="2">
    <source>
        <dbReference type="Proteomes" id="UP000019183"/>
    </source>
</evidence>
<accession>W1DHG0</accession>
<evidence type="ECO:0000313" key="1">
    <source>
        <dbReference type="EMBL" id="CDL08177.1"/>
    </source>
</evidence>
<dbReference type="EMBL" id="CBWK010000164">
    <property type="protein sequence ID" value="CDL08177.1"/>
    <property type="molecule type" value="Genomic_DNA"/>
</dbReference>
<organism evidence="1 2">
    <name type="scientific">Klebsiella pneumoniae IS43</name>
    <dbReference type="NCBI Taxonomy" id="1432552"/>
    <lineage>
        <taxon>Bacteria</taxon>
        <taxon>Pseudomonadati</taxon>
        <taxon>Pseudomonadota</taxon>
        <taxon>Gammaproteobacteria</taxon>
        <taxon>Enterobacterales</taxon>
        <taxon>Enterobacteriaceae</taxon>
        <taxon>Klebsiella/Raoultella group</taxon>
        <taxon>Klebsiella</taxon>
        <taxon>Klebsiella pneumoniae complex</taxon>
    </lineage>
</organism>
<dbReference type="AlphaFoldDB" id="W1DHG0"/>
<dbReference type="Proteomes" id="UP000019183">
    <property type="component" value="Unassembled WGS sequence"/>
</dbReference>